<evidence type="ECO:0000313" key="3">
    <source>
        <dbReference type="Proteomes" id="UP000198589"/>
    </source>
</evidence>
<dbReference type="STRING" id="1798228.SAMN05216574_10615"/>
<accession>A0A1I2DKF0</accession>
<gene>
    <name evidence="2" type="ORF">SAMN05216574_10615</name>
</gene>
<keyword evidence="3" id="KW-1185">Reference proteome</keyword>
<feature type="region of interest" description="Disordered" evidence="1">
    <location>
        <begin position="59"/>
        <end position="94"/>
    </location>
</feature>
<reference evidence="3" key="1">
    <citation type="submission" date="2016-10" db="EMBL/GenBank/DDBJ databases">
        <authorList>
            <person name="Varghese N."/>
            <person name="Submissions S."/>
        </authorList>
    </citation>
    <scope>NUCLEOTIDE SEQUENCE [LARGE SCALE GENOMIC DNA]</scope>
    <source>
        <strain evidence="3">DSM 46838</strain>
    </source>
</reference>
<dbReference type="AlphaFoldDB" id="A0A1I2DKF0"/>
<dbReference type="Proteomes" id="UP000198589">
    <property type="component" value="Unassembled WGS sequence"/>
</dbReference>
<proteinExistence type="predicted"/>
<evidence type="ECO:0000256" key="1">
    <source>
        <dbReference type="SAM" id="MobiDB-lite"/>
    </source>
</evidence>
<dbReference type="EMBL" id="FOND01000006">
    <property type="protein sequence ID" value="SFE80390.1"/>
    <property type="molecule type" value="Genomic_DNA"/>
</dbReference>
<organism evidence="2 3">
    <name type="scientific">Blastococcus tunisiensis</name>
    <dbReference type="NCBI Taxonomy" id="1798228"/>
    <lineage>
        <taxon>Bacteria</taxon>
        <taxon>Bacillati</taxon>
        <taxon>Actinomycetota</taxon>
        <taxon>Actinomycetes</taxon>
        <taxon>Geodermatophilales</taxon>
        <taxon>Geodermatophilaceae</taxon>
        <taxon>Blastococcus</taxon>
    </lineage>
</organism>
<protein>
    <submittedName>
        <fullName evidence="2">Uncharacterized protein</fullName>
    </submittedName>
</protein>
<name>A0A1I2DKF0_9ACTN</name>
<dbReference type="OrthoDB" id="5182292at2"/>
<sequence length="233" mass="24263">MIRRSEPRCVMAAGLARALETGPASSPGSPTKTVPRAIGRARLGIATLGSVLTLGACGTDGDATEQTPPAPSTSETSAAPTSAGPSMDSDEAAAADAAMAVYRDVTRLAQDARRDPTQDWLPPYAQLTADPYRSAELLEISALRDRGIAHTGEVAHDPQVVAVDLAGGTDGTLRTVTIQDCVDTQDFPATDQATGDVVSAERPPHVAVATVVFYPPPEDRWLVATVDVQDETC</sequence>
<evidence type="ECO:0000313" key="2">
    <source>
        <dbReference type="EMBL" id="SFE80390.1"/>
    </source>
</evidence>
<feature type="compositionally biased region" description="Low complexity" evidence="1">
    <location>
        <begin position="64"/>
        <end position="87"/>
    </location>
</feature>